<accession>M0M871</accession>
<keyword evidence="3" id="KW-0378">Hydrolase</keyword>
<organism evidence="5 6">
    <name type="scientific">Halococcus hamelinensis 100A6</name>
    <dbReference type="NCBI Taxonomy" id="1132509"/>
    <lineage>
        <taxon>Archaea</taxon>
        <taxon>Methanobacteriati</taxon>
        <taxon>Methanobacteriota</taxon>
        <taxon>Stenosarchaea group</taxon>
        <taxon>Halobacteria</taxon>
        <taxon>Halobacteriales</taxon>
        <taxon>Halococcaceae</taxon>
        <taxon>Halococcus</taxon>
    </lineage>
</organism>
<dbReference type="PATRIC" id="fig|1132509.6.peg.809"/>
<dbReference type="InterPro" id="IPR002071">
    <property type="entry name" value="Thermonucl_AS"/>
</dbReference>
<proteinExistence type="predicted"/>
<dbReference type="AlphaFoldDB" id="M0M871"/>
<keyword evidence="1" id="KW-0540">Nuclease</keyword>
<dbReference type="PANTHER" id="PTHR12302">
    <property type="entry name" value="EBNA2 BINDING PROTEIN P100"/>
    <property type="match status" value="1"/>
</dbReference>
<sequence length="182" mass="19538">MPLVCLLVVLAGCSGLTGPTTSSGPVGSNDGTSWTVTVVEVVDGDTMDVRFANGTTDTVRLLGVDTPEVYGDNTPDEFEGVPETEAGADWLHAWGENASRFARDELDGRQVTVALDPAADTRGSYGRLLVYVSVDGQPFNRQLLVRGYARFYDAPLTRTDAFERAEARAQRNGTGLWGYEAA</sequence>
<reference evidence="5 6" key="1">
    <citation type="journal article" date="2014" name="PLoS Genet.">
        <title>Phylogenetically driven sequencing of extremely halophilic archaea reveals strategies for static and dynamic osmo-response.</title>
        <authorList>
            <person name="Becker E.A."/>
            <person name="Seitzer P.M."/>
            <person name="Tritt A."/>
            <person name="Larsen D."/>
            <person name="Krusor M."/>
            <person name="Yao A.I."/>
            <person name="Wu D."/>
            <person name="Madern D."/>
            <person name="Eisen J.A."/>
            <person name="Darling A.E."/>
            <person name="Facciotti M.T."/>
        </authorList>
    </citation>
    <scope>NUCLEOTIDE SEQUENCE [LARGE SCALE GENOMIC DNA]</scope>
    <source>
        <strain evidence="5 6">100A6</strain>
    </source>
</reference>
<dbReference type="SUPFAM" id="SSF50199">
    <property type="entry name" value="Staphylococcal nuclease"/>
    <property type="match status" value="1"/>
</dbReference>
<dbReference type="eggNOG" id="arCOG03192">
    <property type="taxonomic scope" value="Archaea"/>
</dbReference>
<evidence type="ECO:0000313" key="5">
    <source>
        <dbReference type="EMBL" id="EMA40819.1"/>
    </source>
</evidence>
<comment type="caution">
    <text evidence="5">The sequence shown here is derived from an EMBL/GenBank/DDBJ whole genome shotgun (WGS) entry which is preliminary data.</text>
</comment>
<dbReference type="PROSITE" id="PS50830">
    <property type="entry name" value="TNASE_3"/>
    <property type="match status" value="1"/>
</dbReference>
<dbReference type="GO" id="GO:0003676">
    <property type="term" value="F:nucleic acid binding"/>
    <property type="evidence" value="ECO:0007669"/>
    <property type="project" value="InterPro"/>
</dbReference>
<dbReference type="Proteomes" id="UP000011566">
    <property type="component" value="Unassembled WGS sequence"/>
</dbReference>
<dbReference type="InterPro" id="IPR016071">
    <property type="entry name" value="Staphylococal_nuclease_OB-fold"/>
</dbReference>
<keyword evidence="6" id="KW-1185">Reference proteome</keyword>
<name>M0M871_9EURY</name>
<evidence type="ECO:0000259" key="4">
    <source>
        <dbReference type="PROSITE" id="PS50830"/>
    </source>
</evidence>
<dbReference type="EMBL" id="AOMB01000009">
    <property type="protein sequence ID" value="EMA40819.1"/>
    <property type="molecule type" value="Genomic_DNA"/>
</dbReference>
<dbReference type="PROSITE" id="PS01123">
    <property type="entry name" value="TNASE_1"/>
    <property type="match status" value="1"/>
</dbReference>
<feature type="domain" description="TNase-like" evidence="4">
    <location>
        <begin position="32"/>
        <end position="179"/>
    </location>
</feature>
<evidence type="ECO:0000256" key="3">
    <source>
        <dbReference type="ARBA" id="ARBA00022801"/>
    </source>
</evidence>
<dbReference type="SMART" id="SM00318">
    <property type="entry name" value="SNc"/>
    <property type="match status" value="1"/>
</dbReference>
<protein>
    <submittedName>
        <fullName evidence="5">Nuclease</fullName>
    </submittedName>
</protein>
<dbReference type="PANTHER" id="PTHR12302:SF3">
    <property type="entry name" value="SERINE_THREONINE-PROTEIN KINASE 31"/>
    <property type="match status" value="1"/>
</dbReference>
<dbReference type="Gene3D" id="2.40.50.90">
    <property type="match status" value="1"/>
</dbReference>
<keyword evidence="2" id="KW-0255">Endonuclease</keyword>
<dbReference type="InterPro" id="IPR035437">
    <property type="entry name" value="SNase_OB-fold_sf"/>
</dbReference>
<gene>
    <name evidence="5" type="ORF">C447_03456</name>
</gene>
<dbReference type="GO" id="GO:0004519">
    <property type="term" value="F:endonuclease activity"/>
    <property type="evidence" value="ECO:0007669"/>
    <property type="project" value="UniProtKB-KW"/>
</dbReference>
<evidence type="ECO:0000256" key="1">
    <source>
        <dbReference type="ARBA" id="ARBA00022722"/>
    </source>
</evidence>
<dbReference type="Pfam" id="PF00565">
    <property type="entry name" value="SNase"/>
    <property type="match status" value="1"/>
</dbReference>
<evidence type="ECO:0000313" key="6">
    <source>
        <dbReference type="Proteomes" id="UP000011566"/>
    </source>
</evidence>
<evidence type="ECO:0000256" key="2">
    <source>
        <dbReference type="ARBA" id="ARBA00022759"/>
    </source>
</evidence>
<dbReference type="GO" id="GO:0016787">
    <property type="term" value="F:hydrolase activity"/>
    <property type="evidence" value="ECO:0007669"/>
    <property type="project" value="UniProtKB-KW"/>
</dbReference>